<dbReference type="STRING" id="692370.A6F68_02689"/>
<dbReference type="Pfam" id="PF19883">
    <property type="entry name" value="DUF6356"/>
    <property type="match status" value="1"/>
</dbReference>
<protein>
    <recommendedName>
        <fullName evidence="4">Capsule biosynthesis protein</fullName>
    </recommendedName>
</protein>
<reference evidence="2 3" key="1">
    <citation type="submission" date="2016-07" db="EMBL/GenBank/DDBJ databases">
        <title>Complete genome sequence of Altererythrobacter dongtanensis KCTC 22672, a type strain with esterase isolated from tidal flat.</title>
        <authorList>
            <person name="Cheng H."/>
            <person name="Wu Y.-H."/>
            <person name="Zhou P."/>
            <person name="Huo Y.-Y."/>
            <person name="Wang C.-S."/>
            <person name="Xu X.-W."/>
        </authorList>
    </citation>
    <scope>NUCLEOTIDE SEQUENCE [LARGE SCALE GENOMIC DNA]</scope>
    <source>
        <strain evidence="2 3">KCTC 22672</strain>
    </source>
</reference>
<evidence type="ECO:0000313" key="3">
    <source>
        <dbReference type="Proteomes" id="UP000092932"/>
    </source>
</evidence>
<dbReference type="InterPro" id="IPR045936">
    <property type="entry name" value="DUF6356"/>
</dbReference>
<keyword evidence="1" id="KW-1133">Transmembrane helix</keyword>
<dbReference type="RefSeq" id="WP_067681086.1">
    <property type="nucleotide sequence ID" value="NZ_CP016591.1"/>
</dbReference>
<dbReference type="AlphaFoldDB" id="A0A1B2AGD2"/>
<keyword evidence="1" id="KW-0812">Transmembrane</keyword>
<accession>A0A1B2AGD2</accession>
<dbReference type="Proteomes" id="UP000092932">
    <property type="component" value="Chromosome"/>
</dbReference>
<keyword evidence="3" id="KW-1185">Reference proteome</keyword>
<proteinExistence type="predicted"/>
<dbReference type="PATRIC" id="fig|692370.5.peg.2699"/>
<evidence type="ECO:0008006" key="4">
    <source>
        <dbReference type="Google" id="ProtNLM"/>
    </source>
</evidence>
<dbReference type="OrthoDB" id="7652114at2"/>
<evidence type="ECO:0000313" key="2">
    <source>
        <dbReference type="EMBL" id="ANY21181.1"/>
    </source>
</evidence>
<dbReference type="KEGG" id="ado:A6F68_02689"/>
<gene>
    <name evidence="2" type="ORF">A6F68_02689</name>
</gene>
<dbReference type="EMBL" id="CP016591">
    <property type="protein sequence ID" value="ANY21181.1"/>
    <property type="molecule type" value="Genomic_DNA"/>
</dbReference>
<organism evidence="2 3">
    <name type="scientific">Tsuneonella dongtanensis</name>
    <dbReference type="NCBI Taxonomy" id="692370"/>
    <lineage>
        <taxon>Bacteria</taxon>
        <taxon>Pseudomonadati</taxon>
        <taxon>Pseudomonadota</taxon>
        <taxon>Alphaproteobacteria</taxon>
        <taxon>Sphingomonadales</taxon>
        <taxon>Erythrobacteraceae</taxon>
        <taxon>Tsuneonella</taxon>
    </lineage>
</organism>
<evidence type="ECO:0000256" key="1">
    <source>
        <dbReference type="SAM" id="Phobius"/>
    </source>
</evidence>
<feature type="transmembrane region" description="Helical" evidence="1">
    <location>
        <begin position="28"/>
        <end position="50"/>
    </location>
</feature>
<name>A0A1B2AGD2_9SPHN</name>
<keyword evidence="1" id="KW-0472">Membrane</keyword>
<sequence length="80" mass="8860">MRLVEIFNEHPASVGETYGEHLVHASGFGFRMVLGGLACILHGLLPFLFVKTGSRQIATLHDRMVVNRTKPMPGILDFVI</sequence>